<evidence type="ECO:0008006" key="4">
    <source>
        <dbReference type="Google" id="ProtNLM"/>
    </source>
</evidence>
<reference evidence="3" key="2">
    <citation type="submission" date="2020-04" db="EMBL/GenBank/DDBJ databases">
        <authorList>
            <consortium name="NCBI Genome Project"/>
        </authorList>
    </citation>
    <scope>NUCLEOTIDE SEQUENCE</scope>
    <source>
        <strain evidence="3">CBS 304.34</strain>
    </source>
</reference>
<name>A0A6A6YF87_9PEZI</name>
<evidence type="ECO:0000313" key="3">
    <source>
        <dbReference type="RefSeq" id="XP_033574364.1"/>
    </source>
</evidence>
<protein>
    <recommendedName>
        <fullName evidence="4">ABM domain-containing protein</fullName>
    </recommendedName>
</protein>
<accession>A0A6A6YF87</accession>
<sequence length="233" mass="26230">MAPKFYVVARVESREGALPIWRDRITSLVDVSASERLGDSYYWGHSLGPDTDTIIGLEGYTHPVGFFMGHFETDVFKAQTKLIDGDELLKTQQGLDSPDYDLHHYDLEGGWLKRADDPEKDSKTSHVSVYHFWTAEESQRPELLKKLVAFADGLKGTQGPSGPVQSAAVLKEIRHPTMATFWLRTKNTDAYNDFKSSAPFTKFLEDVKKITANTKVLESQAFNGHLELKPPQI</sequence>
<dbReference type="GeneID" id="54461403"/>
<keyword evidence="2" id="KW-1185">Reference proteome</keyword>
<organism evidence="1">
    <name type="scientific">Mytilinidion resinicola</name>
    <dbReference type="NCBI Taxonomy" id="574789"/>
    <lineage>
        <taxon>Eukaryota</taxon>
        <taxon>Fungi</taxon>
        <taxon>Dikarya</taxon>
        <taxon>Ascomycota</taxon>
        <taxon>Pezizomycotina</taxon>
        <taxon>Dothideomycetes</taxon>
        <taxon>Pleosporomycetidae</taxon>
        <taxon>Mytilinidiales</taxon>
        <taxon>Mytilinidiaceae</taxon>
        <taxon>Mytilinidion</taxon>
    </lineage>
</organism>
<reference evidence="1 3" key="1">
    <citation type="journal article" date="2020" name="Stud. Mycol.">
        <title>101 Dothideomycetes genomes: a test case for predicting lifestyles and emergence of pathogens.</title>
        <authorList>
            <person name="Haridas S."/>
            <person name="Albert R."/>
            <person name="Binder M."/>
            <person name="Bloem J."/>
            <person name="Labutti K."/>
            <person name="Salamov A."/>
            <person name="Andreopoulos B."/>
            <person name="Baker S."/>
            <person name="Barry K."/>
            <person name="Bills G."/>
            <person name="Bluhm B."/>
            <person name="Cannon C."/>
            <person name="Castanera R."/>
            <person name="Culley D."/>
            <person name="Daum C."/>
            <person name="Ezra D."/>
            <person name="Gonzalez J."/>
            <person name="Henrissat B."/>
            <person name="Kuo A."/>
            <person name="Liang C."/>
            <person name="Lipzen A."/>
            <person name="Lutzoni F."/>
            <person name="Magnuson J."/>
            <person name="Mondo S."/>
            <person name="Nolan M."/>
            <person name="Ohm R."/>
            <person name="Pangilinan J."/>
            <person name="Park H.-J."/>
            <person name="Ramirez L."/>
            <person name="Alfaro M."/>
            <person name="Sun H."/>
            <person name="Tritt A."/>
            <person name="Yoshinaga Y."/>
            <person name="Zwiers L.-H."/>
            <person name="Turgeon B."/>
            <person name="Goodwin S."/>
            <person name="Spatafora J."/>
            <person name="Crous P."/>
            <person name="Grigoriev I."/>
        </authorList>
    </citation>
    <scope>NUCLEOTIDE SEQUENCE</scope>
    <source>
        <strain evidence="1 3">CBS 304.34</strain>
    </source>
</reference>
<reference evidence="3" key="3">
    <citation type="submission" date="2025-04" db="UniProtKB">
        <authorList>
            <consortium name="RefSeq"/>
        </authorList>
    </citation>
    <scope>IDENTIFICATION</scope>
    <source>
        <strain evidence="3">CBS 304.34</strain>
    </source>
</reference>
<evidence type="ECO:0000313" key="1">
    <source>
        <dbReference type="EMBL" id="KAF2807400.1"/>
    </source>
</evidence>
<proteinExistence type="predicted"/>
<dbReference type="RefSeq" id="XP_033574364.1">
    <property type="nucleotide sequence ID" value="XM_033720510.1"/>
</dbReference>
<dbReference type="OrthoDB" id="3508947at2759"/>
<evidence type="ECO:0000313" key="2">
    <source>
        <dbReference type="Proteomes" id="UP000504636"/>
    </source>
</evidence>
<dbReference type="Proteomes" id="UP000504636">
    <property type="component" value="Unplaced"/>
</dbReference>
<gene>
    <name evidence="1 3" type="ORF">BDZ99DRAFT_465287</name>
</gene>
<dbReference type="AlphaFoldDB" id="A0A6A6YF87"/>
<dbReference type="EMBL" id="MU003705">
    <property type="protein sequence ID" value="KAF2807400.1"/>
    <property type="molecule type" value="Genomic_DNA"/>
</dbReference>